<reference evidence="2 3" key="2">
    <citation type="submission" date="2024-07" db="EMBL/GenBank/DDBJ databases">
        <authorList>
            <person name="Akdeniz Z."/>
        </authorList>
    </citation>
    <scope>NUCLEOTIDE SEQUENCE [LARGE SCALE GENOMIC DNA]</scope>
</reference>
<organism evidence="1">
    <name type="scientific">Hexamita inflata</name>
    <dbReference type="NCBI Taxonomy" id="28002"/>
    <lineage>
        <taxon>Eukaryota</taxon>
        <taxon>Metamonada</taxon>
        <taxon>Diplomonadida</taxon>
        <taxon>Hexamitidae</taxon>
        <taxon>Hexamitinae</taxon>
        <taxon>Hexamita</taxon>
    </lineage>
</organism>
<gene>
    <name evidence="1" type="ORF">HINF_LOCUS21180</name>
    <name evidence="2" type="ORF">HINF_LOCUS68875</name>
</gene>
<accession>A0AA86TXS4</accession>
<protein>
    <submittedName>
        <fullName evidence="2">Hypothetical_protein</fullName>
    </submittedName>
</protein>
<keyword evidence="3" id="KW-1185">Reference proteome</keyword>
<comment type="caution">
    <text evidence="1">The sequence shown here is derived from an EMBL/GenBank/DDBJ whole genome shotgun (WGS) entry which is preliminary data.</text>
</comment>
<dbReference type="EMBL" id="CATOUU010000543">
    <property type="protein sequence ID" value="CAI9933535.1"/>
    <property type="molecule type" value="Genomic_DNA"/>
</dbReference>
<proteinExistence type="predicted"/>
<evidence type="ECO:0000313" key="1">
    <source>
        <dbReference type="EMBL" id="CAI9933535.1"/>
    </source>
</evidence>
<reference evidence="1" key="1">
    <citation type="submission" date="2023-06" db="EMBL/GenBank/DDBJ databases">
        <authorList>
            <person name="Kurt Z."/>
        </authorList>
    </citation>
    <scope>NUCLEOTIDE SEQUENCE</scope>
</reference>
<evidence type="ECO:0000313" key="2">
    <source>
        <dbReference type="EMBL" id="CAL6097325.1"/>
    </source>
</evidence>
<sequence length="158" mass="18356">MTDSKMADQLISQMLVDATVPVFGQNAINAQLQQEPVTPSGMITLMINKYPQYKKMWTNKQMTKSLIMNRVKIVRDGNKVVCRGFYFKKPLNQIIAFMEEQDIIASQQAIMRNQAMFEDKFMAARQENQGFFMNKNQQIQFTQLPGLFDENSQDQQQE</sequence>
<dbReference type="EMBL" id="CAXDID020000494">
    <property type="protein sequence ID" value="CAL6097325.1"/>
    <property type="molecule type" value="Genomic_DNA"/>
</dbReference>
<evidence type="ECO:0000313" key="3">
    <source>
        <dbReference type="Proteomes" id="UP001642409"/>
    </source>
</evidence>
<dbReference type="Proteomes" id="UP001642409">
    <property type="component" value="Unassembled WGS sequence"/>
</dbReference>
<name>A0AA86TXS4_9EUKA</name>
<dbReference type="AlphaFoldDB" id="A0AA86TXS4"/>